<feature type="region of interest" description="Disordered" evidence="1">
    <location>
        <begin position="407"/>
        <end position="427"/>
    </location>
</feature>
<gene>
    <name evidence="4" type="ORF">LPJ61_004924</name>
</gene>
<name>A0A9W8CUW3_9FUNG</name>
<evidence type="ECO:0000256" key="2">
    <source>
        <dbReference type="SAM" id="Phobius"/>
    </source>
</evidence>
<evidence type="ECO:0008006" key="6">
    <source>
        <dbReference type="Google" id="ProtNLM"/>
    </source>
</evidence>
<keyword evidence="5" id="KW-1185">Reference proteome</keyword>
<dbReference type="InterPro" id="IPR009003">
    <property type="entry name" value="Peptidase_S1_PA"/>
</dbReference>
<feature type="transmembrane region" description="Helical" evidence="2">
    <location>
        <begin position="436"/>
        <end position="458"/>
    </location>
</feature>
<comment type="caution">
    <text evidence="4">The sequence shown here is derived from an EMBL/GenBank/DDBJ whole genome shotgun (WGS) entry which is preliminary data.</text>
</comment>
<dbReference type="EMBL" id="JANBOI010001341">
    <property type="protein sequence ID" value="KAJ1726842.1"/>
    <property type="molecule type" value="Genomic_DNA"/>
</dbReference>
<feature type="signal peptide" evidence="3">
    <location>
        <begin position="1"/>
        <end position="33"/>
    </location>
</feature>
<dbReference type="OrthoDB" id="5565075at2759"/>
<keyword evidence="2" id="KW-1133">Transmembrane helix</keyword>
<dbReference type="AlphaFoldDB" id="A0A9W8CUW3"/>
<keyword evidence="3" id="KW-0732">Signal</keyword>
<proteinExistence type="predicted"/>
<keyword evidence="2" id="KW-0472">Membrane</keyword>
<sequence>MLIIGTLDMGRPIRLLLLAITLLVASIVSPARASDSRGVDLADYRGGLLIRNGQQTSCEVALIDGTSAFIAATCVTDGNGNIDTSASYQIYVDSRIDKLGARAPLLSSAITVHPRFDPSTFANNIAIIRYSLEPSKQWHINVAIARSEWEGSVYMRRRMNNMDKMDWASTSTGRKDMSDADCAKSYGLYGANNDDFKCTSDTAPRMMDSACGVPYGTYYSIMQDRAYLAGIYSHSVIDGDTLCSSKNAVHYYTLVSNYIAFAQKVLGRGVATMSTSNATPNSDSSYRMAAGSFFTPDGMRAFAGNEFAKGDDGTWQTANGPGDPSPLTAADQQQDNNDENKDDDNAATQTGITTSRSTSASRGRSSRTRTVSATGTLTDQDGADGPDATDAASAAADWIPHESQASALGNGVTGVNDSPGGDGHSKGRGGLTKGQVAAIVVCLVLFAIFATVGAFYGLRWYRRRKLSRWSPSAVQQILESHMVENEVGSAPHAKFELPSYRHHRDTALVAAGPH</sequence>
<dbReference type="Proteomes" id="UP001143981">
    <property type="component" value="Unassembled WGS sequence"/>
</dbReference>
<feature type="chain" id="PRO_5040947829" description="Peptidase S1 domain-containing protein" evidence="3">
    <location>
        <begin position="34"/>
        <end position="514"/>
    </location>
</feature>
<dbReference type="Gene3D" id="2.40.10.10">
    <property type="entry name" value="Trypsin-like serine proteases"/>
    <property type="match status" value="1"/>
</dbReference>
<evidence type="ECO:0000313" key="4">
    <source>
        <dbReference type="EMBL" id="KAJ1726842.1"/>
    </source>
</evidence>
<accession>A0A9W8CUW3</accession>
<evidence type="ECO:0000313" key="5">
    <source>
        <dbReference type="Proteomes" id="UP001143981"/>
    </source>
</evidence>
<feature type="compositionally biased region" description="Low complexity" evidence="1">
    <location>
        <begin position="353"/>
        <end position="394"/>
    </location>
</feature>
<evidence type="ECO:0000256" key="3">
    <source>
        <dbReference type="SAM" id="SignalP"/>
    </source>
</evidence>
<evidence type="ECO:0000256" key="1">
    <source>
        <dbReference type="SAM" id="MobiDB-lite"/>
    </source>
</evidence>
<feature type="region of interest" description="Disordered" evidence="1">
    <location>
        <begin position="305"/>
        <end position="394"/>
    </location>
</feature>
<organism evidence="4 5">
    <name type="scientific">Coemansia biformis</name>
    <dbReference type="NCBI Taxonomy" id="1286918"/>
    <lineage>
        <taxon>Eukaryota</taxon>
        <taxon>Fungi</taxon>
        <taxon>Fungi incertae sedis</taxon>
        <taxon>Zoopagomycota</taxon>
        <taxon>Kickxellomycotina</taxon>
        <taxon>Kickxellomycetes</taxon>
        <taxon>Kickxellales</taxon>
        <taxon>Kickxellaceae</taxon>
        <taxon>Coemansia</taxon>
    </lineage>
</organism>
<dbReference type="InterPro" id="IPR043504">
    <property type="entry name" value="Peptidase_S1_PA_chymotrypsin"/>
</dbReference>
<keyword evidence="2" id="KW-0812">Transmembrane</keyword>
<protein>
    <recommendedName>
        <fullName evidence="6">Peptidase S1 domain-containing protein</fullName>
    </recommendedName>
</protein>
<dbReference type="SUPFAM" id="SSF50494">
    <property type="entry name" value="Trypsin-like serine proteases"/>
    <property type="match status" value="1"/>
</dbReference>
<reference evidence="4" key="1">
    <citation type="submission" date="2022-07" db="EMBL/GenBank/DDBJ databases">
        <title>Phylogenomic reconstructions and comparative analyses of Kickxellomycotina fungi.</title>
        <authorList>
            <person name="Reynolds N.K."/>
            <person name="Stajich J.E."/>
            <person name="Barry K."/>
            <person name="Grigoriev I.V."/>
            <person name="Crous P."/>
            <person name="Smith M.E."/>
        </authorList>
    </citation>
    <scope>NUCLEOTIDE SEQUENCE</scope>
    <source>
        <strain evidence="4">BCRC 34381</strain>
    </source>
</reference>